<dbReference type="EMBL" id="AMZH03013536">
    <property type="protein sequence ID" value="RRT49104.1"/>
    <property type="molecule type" value="Genomic_DNA"/>
</dbReference>
<feature type="region of interest" description="Disordered" evidence="1">
    <location>
        <begin position="60"/>
        <end position="83"/>
    </location>
</feature>
<evidence type="ECO:0000313" key="3">
    <source>
        <dbReference type="Proteomes" id="UP000287651"/>
    </source>
</evidence>
<evidence type="ECO:0000313" key="2">
    <source>
        <dbReference type="EMBL" id="RRT49104.1"/>
    </source>
</evidence>
<dbReference type="AlphaFoldDB" id="A0A426YBJ3"/>
<gene>
    <name evidence="2" type="ORF">B296_00037132</name>
</gene>
<organism evidence="2 3">
    <name type="scientific">Ensete ventricosum</name>
    <name type="common">Abyssinian banana</name>
    <name type="synonym">Musa ensete</name>
    <dbReference type="NCBI Taxonomy" id="4639"/>
    <lineage>
        <taxon>Eukaryota</taxon>
        <taxon>Viridiplantae</taxon>
        <taxon>Streptophyta</taxon>
        <taxon>Embryophyta</taxon>
        <taxon>Tracheophyta</taxon>
        <taxon>Spermatophyta</taxon>
        <taxon>Magnoliopsida</taxon>
        <taxon>Liliopsida</taxon>
        <taxon>Zingiberales</taxon>
        <taxon>Musaceae</taxon>
        <taxon>Ensete</taxon>
    </lineage>
</organism>
<evidence type="ECO:0000256" key="1">
    <source>
        <dbReference type="SAM" id="MobiDB-lite"/>
    </source>
</evidence>
<reference evidence="2 3" key="1">
    <citation type="journal article" date="2014" name="Agronomy (Basel)">
        <title>A Draft Genome Sequence for Ensete ventricosum, the Drought-Tolerant Tree Against Hunger.</title>
        <authorList>
            <person name="Harrison J."/>
            <person name="Moore K.A."/>
            <person name="Paszkiewicz K."/>
            <person name="Jones T."/>
            <person name="Grant M."/>
            <person name="Ambacheew D."/>
            <person name="Muzemil S."/>
            <person name="Studholme D.J."/>
        </authorList>
    </citation>
    <scope>NUCLEOTIDE SEQUENCE [LARGE SCALE GENOMIC DNA]</scope>
</reference>
<dbReference type="Proteomes" id="UP000287651">
    <property type="component" value="Unassembled WGS sequence"/>
</dbReference>
<sequence length="108" mass="11415">MASPRVADPCGLVVGGCCPYGLVVGEQPLAGWPLAIAPCGRCPKADHPYGRRAVSGRAGMRLPPLRAGRNWPPHMQGPLARASRPFAGGLGHNQLHPCKWPGRGWPPL</sequence>
<proteinExistence type="predicted"/>
<accession>A0A426YBJ3</accession>
<name>A0A426YBJ3_ENSVE</name>
<protein>
    <submittedName>
        <fullName evidence="2">Uncharacterized protein</fullName>
    </submittedName>
</protein>
<comment type="caution">
    <text evidence="2">The sequence shown here is derived from an EMBL/GenBank/DDBJ whole genome shotgun (WGS) entry which is preliminary data.</text>
</comment>